<name>A0ABQ4K557_9BACI</name>
<accession>A0ABQ4K557</accession>
<dbReference type="Gene3D" id="3.40.630.30">
    <property type="match status" value="1"/>
</dbReference>
<dbReference type="CDD" id="cd04301">
    <property type="entry name" value="NAT_SF"/>
    <property type="match status" value="1"/>
</dbReference>
<dbReference type="EMBL" id="BOQT01000003">
    <property type="protein sequence ID" value="GIN20268.1"/>
    <property type="molecule type" value="Genomic_DNA"/>
</dbReference>
<proteinExistence type="predicted"/>
<dbReference type="Proteomes" id="UP000680279">
    <property type="component" value="Unassembled WGS sequence"/>
</dbReference>
<dbReference type="InterPro" id="IPR016181">
    <property type="entry name" value="Acyl_CoA_acyltransferase"/>
</dbReference>
<protein>
    <recommendedName>
        <fullName evidence="1">N-acetyltransferase domain-containing protein</fullName>
    </recommendedName>
</protein>
<dbReference type="RefSeq" id="WP_212962470.1">
    <property type="nucleotide sequence ID" value="NZ_BOQT01000003.1"/>
</dbReference>
<gene>
    <name evidence="2" type="ORF">J1TS3_14020</name>
</gene>
<comment type="caution">
    <text evidence="2">The sequence shown here is derived from an EMBL/GenBank/DDBJ whole genome shotgun (WGS) entry which is preliminary data.</text>
</comment>
<evidence type="ECO:0000259" key="1">
    <source>
        <dbReference type="PROSITE" id="PS51186"/>
    </source>
</evidence>
<reference evidence="2 3" key="1">
    <citation type="submission" date="2021-03" db="EMBL/GenBank/DDBJ databases">
        <title>Antimicrobial resistance genes in bacteria isolated from Japanese honey, and their potential for conferring macrolide and lincosamide resistance in the American foulbrood pathogen Paenibacillus larvae.</title>
        <authorList>
            <person name="Okamoto M."/>
            <person name="Kumagai M."/>
            <person name="Kanamori H."/>
            <person name="Takamatsu D."/>
        </authorList>
    </citation>
    <scope>NUCLEOTIDE SEQUENCE [LARGE SCALE GENOMIC DNA]</scope>
    <source>
        <strain evidence="2 3">J1TS3</strain>
    </source>
</reference>
<dbReference type="InterPro" id="IPR000182">
    <property type="entry name" value="GNAT_dom"/>
</dbReference>
<keyword evidence="3" id="KW-1185">Reference proteome</keyword>
<dbReference type="Pfam" id="PF00583">
    <property type="entry name" value="Acetyltransf_1"/>
    <property type="match status" value="1"/>
</dbReference>
<dbReference type="SUPFAM" id="SSF55729">
    <property type="entry name" value="Acyl-CoA N-acyltransferases (Nat)"/>
    <property type="match status" value="1"/>
</dbReference>
<evidence type="ECO:0000313" key="2">
    <source>
        <dbReference type="EMBL" id="GIN20268.1"/>
    </source>
</evidence>
<sequence length="147" mass="17125">MTGTIIPITDDKLEECIELYINVFNCRPWDETWTYQTVNERLSDLMHTPKFLGFLLYENDTLIGFIAGNSKKMYTGLTFYLAEFCINNQIQGKGYGSKLLLYLEEELKKRDIQSIYLLTATGGLAEAFYLKNNYIVYENRVVMKKNL</sequence>
<feature type="domain" description="N-acetyltransferase" evidence="1">
    <location>
        <begin position="3"/>
        <end position="147"/>
    </location>
</feature>
<evidence type="ECO:0000313" key="3">
    <source>
        <dbReference type="Proteomes" id="UP000680279"/>
    </source>
</evidence>
<organism evidence="2 3">
    <name type="scientific">Siminovitchia fordii</name>
    <dbReference type="NCBI Taxonomy" id="254759"/>
    <lineage>
        <taxon>Bacteria</taxon>
        <taxon>Bacillati</taxon>
        <taxon>Bacillota</taxon>
        <taxon>Bacilli</taxon>
        <taxon>Bacillales</taxon>
        <taxon>Bacillaceae</taxon>
        <taxon>Siminovitchia</taxon>
    </lineage>
</organism>
<dbReference type="PROSITE" id="PS51186">
    <property type="entry name" value="GNAT"/>
    <property type="match status" value="1"/>
</dbReference>